<proteinExistence type="predicted"/>
<dbReference type="PANTHER" id="PTHR22916">
    <property type="entry name" value="GLYCOSYLTRANSFERASE"/>
    <property type="match status" value="1"/>
</dbReference>
<evidence type="ECO:0000256" key="1">
    <source>
        <dbReference type="ARBA" id="ARBA00022676"/>
    </source>
</evidence>
<dbReference type="EMBL" id="PUBV01000011">
    <property type="protein sequence ID" value="PWB07656.1"/>
    <property type="molecule type" value="Genomic_DNA"/>
</dbReference>
<organism evidence="5 6">
    <name type="scientific">Paramuribaculum intestinale</name>
    <dbReference type="NCBI Taxonomy" id="2094151"/>
    <lineage>
        <taxon>Bacteria</taxon>
        <taxon>Pseudomonadati</taxon>
        <taxon>Bacteroidota</taxon>
        <taxon>Bacteroidia</taxon>
        <taxon>Bacteroidales</taxon>
        <taxon>Muribaculaceae</taxon>
        <taxon>Paramuribaculum</taxon>
    </lineage>
</organism>
<dbReference type="SUPFAM" id="SSF53448">
    <property type="entry name" value="Nucleotide-diphospho-sugar transferases"/>
    <property type="match status" value="1"/>
</dbReference>
<dbReference type="Gene3D" id="3.90.550.10">
    <property type="entry name" value="Spore Coat Polysaccharide Biosynthesis Protein SpsA, Chain A"/>
    <property type="match status" value="1"/>
</dbReference>
<evidence type="ECO:0000313" key="5">
    <source>
        <dbReference type="EMBL" id="PWB07656.1"/>
    </source>
</evidence>
<evidence type="ECO:0000256" key="2">
    <source>
        <dbReference type="ARBA" id="ARBA00022679"/>
    </source>
</evidence>
<dbReference type="CDD" id="cd00761">
    <property type="entry name" value="Glyco_tranf_GTA_type"/>
    <property type="match status" value="1"/>
</dbReference>
<gene>
    <name evidence="5" type="ORF">C5O25_06945</name>
</gene>
<evidence type="ECO:0000256" key="3">
    <source>
        <dbReference type="SAM" id="MobiDB-lite"/>
    </source>
</evidence>
<evidence type="ECO:0000259" key="4">
    <source>
        <dbReference type="Pfam" id="PF00535"/>
    </source>
</evidence>
<reference evidence="6" key="1">
    <citation type="submission" date="2018-02" db="EMBL/GenBank/DDBJ databases">
        <authorList>
            <person name="Clavel T."/>
            <person name="Strowig T."/>
        </authorList>
    </citation>
    <scope>NUCLEOTIDE SEQUENCE [LARGE SCALE GENOMIC DNA]</scope>
    <source>
        <strain evidence="6">DSM 100764</strain>
    </source>
</reference>
<sequence length="721" mass="83053">MVCLRIVRSDALERAAKLFRQLPPGAAYRRPERLPHMPELSQRHDSQDNHADVGRQPPHRRIHLVADTRRGVCGCRSMGRRSCSAPHIPPRQAILRKFQHTAATVSGDRTESQTGVFPQNSRIRTRARHTACHLCLRIACRSDSLYQLLHNHPWRRADDGRALRPSDAGHRQPCHRGRPVKDTQRIRRTVFSTVLHLRYARDCNLFSCPPVCEPVDRPGLPAATDYSGADVRHHVHRSHEIRHRFIPLRLRTIRRHRRPGGRNRRKSYAVGPARLTLWTRRHPYRHSHHPDGRHSHLETILPHQPPHARIRSHLRQTLPVASCRRRHNGRRRRHSPHPHIRRATTDRNRFTLGSWVCHGRRCNSRSHSHHSRRHNDSLLQAIPKIRRQNKTPLPAMTPIISVIIPVYNTGIYLRRCVDSILPQLPDESEIIIVDDGSTDSSPAICDDIAASDRRITAIHTHNGGASHARNTGIEASRGRYTMMVDSDDTLEPDRIIPLINRMEAERLDLLTFGIYDIIDGKRRLSNISGKPHSAVSGAEYALRHTIEHSPCTFIVLRKTIGDLRFQEGVIMEDYGFCLELYERCRLIAHSPDGVYNYIIRKGSVSRSRGVDADRHRMHCWKKILERMASRPWTETYRPAAQRWIAHYELEAMKQLGHCRLSISERLRIRRTLRHAGIDSPGRPALPSLRANVMRMMLETTPSAIALWLICDLRRIIRGALS</sequence>
<dbReference type="AlphaFoldDB" id="A0A2V1ISL1"/>
<keyword evidence="6" id="KW-1185">Reference proteome</keyword>
<name>A0A2V1ISL1_9BACT</name>
<dbReference type="InterPro" id="IPR029044">
    <property type="entry name" value="Nucleotide-diphossugar_trans"/>
</dbReference>
<protein>
    <submittedName>
        <fullName evidence="5">Glycosyltransferase family 2 protein</fullName>
    </submittedName>
</protein>
<keyword evidence="2 5" id="KW-0808">Transferase</keyword>
<comment type="caution">
    <text evidence="5">The sequence shown here is derived from an EMBL/GenBank/DDBJ whole genome shotgun (WGS) entry which is preliminary data.</text>
</comment>
<accession>A0A2V1ISL1</accession>
<evidence type="ECO:0000313" key="6">
    <source>
        <dbReference type="Proteomes" id="UP000244925"/>
    </source>
</evidence>
<dbReference type="GO" id="GO:0016758">
    <property type="term" value="F:hexosyltransferase activity"/>
    <property type="evidence" value="ECO:0007669"/>
    <property type="project" value="UniProtKB-ARBA"/>
</dbReference>
<feature type="region of interest" description="Disordered" evidence="3">
    <location>
        <begin position="39"/>
        <end position="58"/>
    </location>
</feature>
<dbReference type="Proteomes" id="UP000244925">
    <property type="component" value="Unassembled WGS sequence"/>
</dbReference>
<dbReference type="PANTHER" id="PTHR22916:SF51">
    <property type="entry name" value="GLYCOSYLTRANSFERASE EPSH-RELATED"/>
    <property type="match status" value="1"/>
</dbReference>
<feature type="compositionally biased region" description="Basic and acidic residues" evidence="3">
    <location>
        <begin position="39"/>
        <end position="53"/>
    </location>
</feature>
<feature type="domain" description="Glycosyltransferase 2-like" evidence="4">
    <location>
        <begin position="401"/>
        <end position="532"/>
    </location>
</feature>
<dbReference type="InterPro" id="IPR001173">
    <property type="entry name" value="Glyco_trans_2-like"/>
</dbReference>
<keyword evidence="1" id="KW-0328">Glycosyltransferase</keyword>
<dbReference type="Pfam" id="PF00535">
    <property type="entry name" value="Glycos_transf_2"/>
    <property type="match status" value="1"/>
</dbReference>